<evidence type="ECO:0000259" key="7">
    <source>
        <dbReference type="PROSITE" id="PS51736"/>
    </source>
</evidence>
<dbReference type="PROSITE" id="PS51736">
    <property type="entry name" value="RECOMBINASES_3"/>
    <property type="match status" value="1"/>
</dbReference>
<dbReference type="InterPro" id="IPR006118">
    <property type="entry name" value="Recombinase_CS"/>
</dbReference>
<dbReference type="InterPro" id="IPR036162">
    <property type="entry name" value="Resolvase-like_N_sf"/>
</dbReference>
<dbReference type="RefSeq" id="WP_132277791.1">
    <property type="nucleotide sequence ID" value="NZ_SMMX01000007.1"/>
</dbReference>
<feature type="domain" description="Resolvase/invertase-type recombinase catalytic" evidence="7">
    <location>
        <begin position="2"/>
        <end position="147"/>
    </location>
</feature>
<evidence type="ECO:0000256" key="5">
    <source>
        <dbReference type="PIRSR" id="PIRSR606118-50"/>
    </source>
</evidence>
<keyword evidence="2" id="KW-0229">DNA integration</keyword>
<dbReference type="InterPro" id="IPR050639">
    <property type="entry name" value="SSR_resolvase"/>
</dbReference>
<comment type="similarity">
    <text evidence="1">Belongs to the site-specific recombinase resolvase family.</text>
</comment>
<keyword evidence="4" id="KW-0233">DNA recombination</keyword>
<evidence type="ECO:0000256" key="6">
    <source>
        <dbReference type="PROSITE-ProRule" id="PRU10137"/>
    </source>
</evidence>
<protein>
    <submittedName>
        <fullName evidence="8">Recombinase family protein</fullName>
    </submittedName>
</protein>
<dbReference type="Gene3D" id="3.40.50.1390">
    <property type="entry name" value="Resolvase, N-terminal catalytic domain"/>
    <property type="match status" value="1"/>
</dbReference>
<dbReference type="GO" id="GO:0003677">
    <property type="term" value="F:DNA binding"/>
    <property type="evidence" value="ECO:0007669"/>
    <property type="project" value="UniProtKB-KW"/>
</dbReference>
<dbReference type="PANTHER" id="PTHR30461">
    <property type="entry name" value="DNA-INVERTASE FROM LAMBDOID PROPHAGE"/>
    <property type="match status" value="1"/>
</dbReference>
<keyword evidence="9" id="KW-1185">Reference proteome</keyword>
<evidence type="ECO:0000256" key="4">
    <source>
        <dbReference type="ARBA" id="ARBA00023172"/>
    </source>
</evidence>
<dbReference type="GO" id="GO:0015074">
    <property type="term" value="P:DNA integration"/>
    <property type="evidence" value="ECO:0007669"/>
    <property type="project" value="UniProtKB-KW"/>
</dbReference>
<name>A0A4R4FDQ3_9FIRM</name>
<dbReference type="Proteomes" id="UP000295710">
    <property type="component" value="Unassembled WGS sequence"/>
</dbReference>
<dbReference type="SMART" id="SM00857">
    <property type="entry name" value="Resolvase"/>
    <property type="match status" value="1"/>
</dbReference>
<accession>A0A4R4FDQ3</accession>
<dbReference type="CDD" id="cd03768">
    <property type="entry name" value="SR_ResInv"/>
    <property type="match status" value="1"/>
</dbReference>
<proteinExistence type="inferred from homology"/>
<dbReference type="PANTHER" id="PTHR30461:SF26">
    <property type="entry name" value="RESOLVASE HOMOLOG YNEB"/>
    <property type="match status" value="1"/>
</dbReference>
<sequence length="201" mass="23816">MAKYAYIRVSSKDQNIARQVEAMQEIGLTKKQMYIDKQSGKDFIRKNYQRLVKKLKAGDELYIKSIDRLGRDYDEILEQWRYLTRVKDIDLIVLDFPLLDTRNQVNGVTGKFIADLVLQILSYVAQIERENTKQRQAEGIRIAKEKGVQFGRPKHDFPEQFEEIYQLWETGKISMREGGRRLNTHHTTFARWIARYQQQKA</sequence>
<dbReference type="InterPro" id="IPR006119">
    <property type="entry name" value="Resolv_N"/>
</dbReference>
<evidence type="ECO:0000256" key="1">
    <source>
        <dbReference type="ARBA" id="ARBA00009913"/>
    </source>
</evidence>
<dbReference type="PROSITE" id="PS00397">
    <property type="entry name" value="RECOMBINASES_1"/>
    <property type="match status" value="1"/>
</dbReference>
<evidence type="ECO:0000313" key="8">
    <source>
        <dbReference type="EMBL" id="TDA21752.1"/>
    </source>
</evidence>
<comment type="caution">
    <text evidence="8">The sequence shown here is derived from an EMBL/GenBank/DDBJ whole genome shotgun (WGS) entry which is preliminary data.</text>
</comment>
<dbReference type="EMBL" id="SMMX01000007">
    <property type="protein sequence ID" value="TDA21752.1"/>
    <property type="molecule type" value="Genomic_DNA"/>
</dbReference>
<dbReference type="SUPFAM" id="SSF53041">
    <property type="entry name" value="Resolvase-like"/>
    <property type="match status" value="1"/>
</dbReference>
<dbReference type="AlphaFoldDB" id="A0A4R4FDQ3"/>
<reference evidence="8 9" key="1">
    <citation type="journal article" date="2016" name="Nat. Microbiol.">
        <title>The Mouse Intestinal Bacterial Collection (miBC) provides host-specific insight into cultured diversity and functional potential of the gut microbiota.</title>
        <authorList>
            <person name="Lagkouvardos I."/>
            <person name="Pukall R."/>
            <person name="Abt B."/>
            <person name="Foesel B.U."/>
            <person name="Meier-Kolthoff J.P."/>
            <person name="Kumar N."/>
            <person name="Bresciani A."/>
            <person name="Martinez I."/>
            <person name="Just S."/>
            <person name="Ziegler C."/>
            <person name="Brugiroux S."/>
            <person name="Garzetti D."/>
            <person name="Wenning M."/>
            <person name="Bui T.P."/>
            <person name="Wang J."/>
            <person name="Hugenholtz F."/>
            <person name="Plugge C.M."/>
            <person name="Peterson D.A."/>
            <person name="Hornef M.W."/>
            <person name="Baines J.F."/>
            <person name="Smidt H."/>
            <person name="Walter J."/>
            <person name="Kristiansen K."/>
            <person name="Nielsen H.B."/>
            <person name="Haller D."/>
            <person name="Overmann J."/>
            <person name="Stecher B."/>
            <person name="Clavel T."/>
        </authorList>
    </citation>
    <scope>NUCLEOTIDE SEQUENCE [LARGE SCALE GENOMIC DNA]</scope>
    <source>
        <strain evidence="8 9">DSM 28560</strain>
    </source>
</reference>
<keyword evidence="3" id="KW-0238">DNA-binding</keyword>
<organism evidence="8 9">
    <name type="scientific">Extibacter muris</name>
    <dbReference type="NCBI Taxonomy" id="1796622"/>
    <lineage>
        <taxon>Bacteria</taxon>
        <taxon>Bacillati</taxon>
        <taxon>Bacillota</taxon>
        <taxon>Clostridia</taxon>
        <taxon>Lachnospirales</taxon>
        <taxon>Lachnospiraceae</taxon>
        <taxon>Extibacter</taxon>
    </lineage>
</organism>
<dbReference type="GO" id="GO:0000150">
    <property type="term" value="F:DNA strand exchange activity"/>
    <property type="evidence" value="ECO:0007669"/>
    <property type="project" value="InterPro"/>
</dbReference>
<evidence type="ECO:0000256" key="2">
    <source>
        <dbReference type="ARBA" id="ARBA00022908"/>
    </source>
</evidence>
<evidence type="ECO:0000313" key="9">
    <source>
        <dbReference type="Proteomes" id="UP000295710"/>
    </source>
</evidence>
<dbReference type="Pfam" id="PF00239">
    <property type="entry name" value="Resolvase"/>
    <property type="match status" value="1"/>
</dbReference>
<feature type="active site" description="O-(5'-phospho-DNA)-serine intermediate" evidence="5 6">
    <location>
        <position position="10"/>
    </location>
</feature>
<evidence type="ECO:0000256" key="3">
    <source>
        <dbReference type="ARBA" id="ARBA00023125"/>
    </source>
</evidence>
<gene>
    <name evidence="8" type="ORF">E1963_10565</name>
</gene>